<dbReference type="EMBL" id="BN001306">
    <property type="protein sequence ID" value="CBF82530.1"/>
    <property type="molecule type" value="Genomic_DNA"/>
</dbReference>
<dbReference type="AlphaFoldDB" id="C8VK93"/>
<dbReference type="RefSeq" id="XP_050468346.1">
    <property type="nucleotide sequence ID" value="XM_050612422.1"/>
</dbReference>
<dbReference type="eggNOG" id="ENOG502SVRN">
    <property type="taxonomic scope" value="Eukaryota"/>
</dbReference>
<dbReference type="Proteomes" id="UP000000560">
    <property type="component" value="Chromosome VI"/>
</dbReference>
<dbReference type="OrthoDB" id="3431997at2759"/>
<dbReference type="GeneID" id="74896828"/>
<keyword evidence="3" id="KW-1185">Reference proteome</keyword>
<dbReference type="VEuPathDB" id="FungiDB:AN11176"/>
<gene>
    <name evidence="2" type="ORF">ANIA_11176</name>
</gene>
<dbReference type="HOGENOM" id="CLU_095026_0_0_1"/>
<dbReference type="KEGG" id="ani:ANIA_11176"/>
<evidence type="ECO:0000256" key="1">
    <source>
        <dbReference type="SAM" id="MobiDB-lite"/>
    </source>
</evidence>
<reference evidence="3" key="1">
    <citation type="journal article" date="2005" name="Nature">
        <title>Sequencing of Aspergillus nidulans and comparative analysis with A. fumigatus and A. oryzae.</title>
        <authorList>
            <person name="Galagan J.E."/>
            <person name="Calvo S.E."/>
            <person name="Cuomo C."/>
            <person name="Ma L.J."/>
            <person name="Wortman J.R."/>
            <person name="Batzoglou S."/>
            <person name="Lee S.I."/>
            <person name="Basturkmen M."/>
            <person name="Spevak C.C."/>
            <person name="Clutterbuck J."/>
            <person name="Kapitonov V."/>
            <person name="Jurka J."/>
            <person name="Scazzocchio C."/>
            <person name="Farman M."/>
            <person name="Butler J."/>
            <person name="Purcell S."/>
            <person name="Harris S."/>
            <person name="Braus G.H."/>
            <person name="Draht O."/>
            <person name="Busch S."/>
            <person name="D'Enfert C."/>
            <person name="Bouchier C."/>
            <person name="Goldman G.H."/>
            <person name="Bell-Pedersen D."/>
            <person name="Griffiths-Jones S."/>
            <person name="Doonan J.H."/>
            <person name="Yu J."/>
            <person name="Vienken K."/>
            <person name="Pain A."/>
            <person name="Freitag M."/>
            <person name="Selker E.U."/>
            <person name="Archer D.B."/>
            <person name="Penalva M.A."/>
            <person name="Oakley B.R."/>
            <person name="Momany M."/>
            <person name="Tanaka T."/>
            <person name="Kumagai T."/>
            <person name="Asai K."/>
            <person name="Machida M."/>
            <person name="Nierman W.C."/>
            <person name="Denning D.W."/>
            <person name="Caddick M."/>
            <person name="Hynes M."/>
            <person name="Paoletti M."/>
            <person name="Fischer R."/>
            <person name="Miller B."/>
            <person name="Dyer P."/>
            <person name="Sachs M.S."/>
            <person name="Osmani S.A."/>
            <person name="Birren B.W."/>
        </authorList>
    </citation>
    <scope>NUCLEOTIDE SEQUENCE [LARGE SCALE GENOMIC DNA]</scope>
    <source>
        <strain evidence="3">FGSC A4 / ATCC 38163 / CBS 112.46 / NRRL 194 / M139</strain>
    </source>
</reference>
<reference evidence="3" key="2">
    <citation type="journal article" date="2009" name="Fungal Genet. Biol.">
        <title>The 2008 update of the Aspergillus nidulans genome annotation: a community effort.</title>
        <authorList>
            <person name="Wortman J.R."/>
            <person name="Gilsenan J.M."/>
            <person name="Joardar V."/>
            <person name="Deegan J."/>
            <person name="Clutterbuck J."/>
            <person name="Andersen M.R."/>
            <person name="Archer D."/>
            <person name="Bencina M."/>
            <person name="Braus G."/>
            <person name="Coutinho P."/>
            <person name="von Dohren H."/>
            <person name="Doonan J."/>
            <person name="Driessen A.J."/>
            <person name="Durek P."/>
            <person name="Espeso E."/>
            <person name="Fekete E."/>
            <person name="Flipphi M."/>
            <person name="Estrada C.G."/>
            <person name="Geysens S."/>
            <person name="Goldman G."/>
            <person name="de Groot P.W."/>
            <person name="Hansen K."/>
            <person name="Harris S.D."/>
            <person name="Heinekamp T."/>
            <person name="Helmstaedt K."/>
            <person name="Henrissat B."/>
            <person name="Hofmann G."/>
            <person name="Homan T."/>
            <person name="Horio T."/>
            <person name="Horiuchi H."/>
            <person name="James S."/>
            <person name="Jones M."/>
            <person name="Karaffa L."/>
            <person name="Karanyi Z."/>
            <person name="Kato M."/>
            <person name="Keller N."/>
            <person name="Kelly D.E."/>
            <person name="Kiel J.A."/>
            <person name="Kim J.M."/>
            <person name="van der Klei I.J."/>
            <person name="Klis F.M."/>
            <person name="Kovalchuk A."/>
            <person name="Krasevec N."/>
            <person name="Kubicek C.P."/>
            <person name="Liu B."/>
            <person name="Maccabe A."/>
            <person name="Meyer V."/>
            <person name="Mirabito P."/>
            <person name="Miskei M."/>
            <person name="Mos M."/>
            <person name="Mullins J."/>
            <person name="Nelson D.R."/>
            <person name="Nielsen J."/>
            <person name="Oakley B.R."/>
            <person name="Osmani S.A."/>
            <person name="Pakula T."/>
            <person name="Paszewski A."/>
            <person name="Paulsen I."/>
            <person name="Pilsyk S."/>
            <person name="Pocsi I."/>
            <person name="Punt P.J."/>
            <person name="Ram A.F."/>
            <person name="Ren Q."/>
            <person name="Robellet X."/>
            <person name="Robson G."/>
            <person name="Seiboth B."/>
            <person name="van Solingen P."/>
            <person name="Specht T."/>
            <person name="Sun J."/>
            <person name="Taheri-Talesh N."/>
            <person name="Takeshita N."/>
            <person name="Ussery D."/>
            <person name="vanKuyk P.A."/>
            <person name="Visser H."/>
            <person name="van de Vondervoort P.J."/>
            <person name="de Vries R.P."/>
            <person name="Walton J."/>
            <person name="Xiang X."/>
            <person name="Xiong Y."/>
            <person name="Zeng A.P."/>
            <person name="Brandt B.W."/>
            <person name="Cornell M.J."/>
            <person name="van den Hondel C.A."/>
            <person name="Visser J."/>
            <person name="Oliver S.G."/>
            <person name="Turner G."/>
        </authorList>
    </citation>
    <scope>GENOME REANNOTATION</scope>
    <source>
        <strain evidence="3">FGSC A4 / ATCC 38163 / CBS 112.46 / NRRL 194 / M139</strain>
    </source>
</reference>
<dbReference type="InParanoid" id="C8VK93"/>
<dbReference type="OMA" id="WKRTRSI"/>
<protein>
    <submittedName>
        <fullName evidence="2">Uncharacterized protein</fullName>
    </submittedName>
</protein>
<dbReference type="STRING" id="227321.C8VK93"/>
<organism evidence="2 3">
    <name type="scientific">Emericella nidulans (strain FGSC A4 / ATCC 38163 / CBS 112.46 / NRRL 194 / M139)</name>
    <name type="common">Aspergillus nidulans</name>
    <dbReference type="NCBI Taxonomy" id="227321"/>
    <lineage>
        <taxon>Eukaryota</taxon>
        <taxon>Fungi</taxon>
        <taxon>Dikarya</taxon>
        <taxon>Ascomycota</taxon>
        <taxon>Pezizomycotina</taxon>
        <taxon>Eurotiomycetes</taxon>
        <taxon>Eurotiomycetidae</taxon>
        <taxon>Eurotiales</taxon>
        <taxon>Aspergillaceae</taxon>
        <taxon>Aspergillus</taxon>
        <taxon>Aspergillus subgen. Nidulantes</taxon>
    </lineage>
</organism>
<feature type="compositionally biased region" description="Polar residues" evidence="1">
    <location>
        <begin position="1"/>
        <end position="23"/>
    </location>
</feature>
<proteinExistence type="predicted"/>
<sequence length="244" mass="26788">MVANMTSSETKSLGGSTVISQDPPSRGSDSAGWQGVDLAHSRLYHIYHTPIRYDYRVSDADKNHLYHVYNSQLTPHKADLTVHTGEDSNAPVAGVCKFLHFSRHCKIGLGDPQQAGTIVWEDLHCQNLTMTKYRWPMSVPLADGRTERRWFLWKRTHSVGADGDSPSTFSSRNYKLEDELTGQIVAVFTSSSYKSMRKNGKLQVAAGYGPDFDLMVLITSLAMYEKTRRSRGKAGGGGGGGGGG</sequence>
<accession>C8VK93</accession>
<evidence type="ECO:0000313" key="3">
    <source>
        <dbReference type="Proteomes" id="UP000000560"/>
    </source>
</evidence>
<evidence type="ECO:0000313" key="2">
    <source>
        <dbReference type="EMBL" id="CBF82530.1"/>
    </source>
</evidence>
<name>C8VK93_EMENI</name>
<feature type="region of interest" description="Disordered" evidence="1">
    <location>
        <begin position="1"/>
        <end position="32"/>
    </location>
</feature>